<reference evidence="2 3" key="1">
    <citation type="submission" date="2024-06" db="EMBL/GenBank/DDBJ databases">
        <title>The Natural Products Discovery Center: Release of the First 8490 Sequenced Strains for Exploring Actinobacteria Biosynthetic Diversity.</title>
        <authorList>
            <person name="Kalkreuter E."/>
            <person name="Kautsar S.A."/>
            <person name="Yang D."/>
            <person name="Bader C.D."/>
            <person name="Teijaro C.N."/>
            <person name="Fluegel L."/>
            <person name="Davis C.M."/>
            <person name="Simpson J.R."/>
            <person name="Lauterbach L."/>
            <person name="Steele A.D."/>
            <person name="Gui C."/>
            <person name="Meng S."/>
            <person name="Li G."/>
            <person name="Viehrig K."/>
            <person name="Ye F."/>
            <person name="Su P."/>
            <person name="Kiefer A.F."/>
            <person name="Nichols A."/>
            <person name="Cepeda A.J."/>
            <person name="Yan W."/>
            <person name="Fan B."/>
            <person name="Jiang Y."/>
            <person name="Adhikari A."/>
            <person name="Zheng C.-J."/>
            <person name="Schuster L."/>
            <person name="Cowan T.M."/>
            <person name="Smanski M.J."/>
            <person name="Chevrette M.G."/>
            <person name="De Carvalho L.P.S."/>
            <person name="Shen B."/>
        </authorList>
    </citation>
    <scope>NUCLEOTIDE SEQUENCE [LARGE SCALE GENOMIC DNA]</scope>
    <source>
        <strain evidence="2 3">NPDC038104</strain>
    </source>
</reference>
<dbReference type="RefSeq" id="WP_108952861.1">
    <property type="nucleotide sequence ID" value="NZ_BEVZ01000002.1"/>
</dbReference>
<evidence type="ECO:0008006" key="4">
    <source>
        <dbReference type="Google" id="ProtNLM"/>
    </source>
</evidence>
<feature type="region of interest" description="Disordered" evidence="1">
    <location>
        <begin position="819"/>
        <end position="873"/>
    </location>
</feature>
<proteinExistence type="predicted"/>
<dbReference type="InterPro" id="IPR038607">
    <property type="entry name" value="PhoD-like_sf"/>
</dbReference>
<feature type="compositionally biased region" description="Low complexity" evidence="1">
    <location>
        <begin position="819"/>
        <end position="833"/>
    </location>
</feature>
<gene>
    <name evidence="2" type="ORF">AB0E65_21155</name>
</gene>
<evidence type="ECO:0000313" key="3">
    <source>
        <dbReference type="Proteomes" id="UP001550850"/>
    </source>
</evidence>
<dbReference type="EMBL" id="JBEZUR010000038">
    <property type="protein sequence ID" value="MEU3556699.1"/>
    <property type="molecule type" value="Genomic_DNA"/>
</dbReference>
<evidence type="ECO:0000313" key="2">
    <source>
        <dbReference type="EMBL" id="MEU3556699.1"/>
    </source>
</evidence>
<dbReference type="Gene3D" id="3.60.21.70">
    <property type="entry name" value="PhoD-like phosphatase"/>
    <property type="match status" value="1"/>
</dbReference>
<sequence>MGDSGVGGSVPALPSLDVEKLPLVLAGPMVRRVDEAGVTVFFVLKAARKVTLEVFTGSSGPLPEPVARGTAVTARIGEHLHVVAVTARPASAGALRPGTVHRYTARFSADTAAPDTPVPAGAPGLFSDGVVHAKGDQARGRLLYGDGAPDQPSFVTPPDHPSKLRFFHASCRKPHGPGLDALAVLDQVLAADIGKPAHRPQQLFLTGDQIYADDVAEVLLHMCTQYGRVLLGRDETFPTLPREHRLLLMKPGKRQQLTVEDFHLTSDVGHSHLLTLGEFYVMYLLCWSDALWPEGFDLRLLFPEFYEDDHRTIGSPHPDEADKLWFVYSFRKKSLGVYKDFLDRCGNVRNFRETLPDVRRALANTATYMMFDDHEITDDWYIASSWVDDVCSTDHGRRFLANGLAAYAVFQHWGNVPAAFGPGPEGEAGRELLTALAQPDHTAPGPAAVIARRTGVPSGTASGRMVRQDGSLPWHYGVDWPAHQLVAVDTRTQRVFRGGPKDSPALIWSDASYEAMLESAPDRGTEKVTVLLSPCPVLGHPLIEEIAQPAIRKYMETGYLWQDVEAWSHDEDAFQKFVARLLGQAAPGPDGVRRRRVISLGGDVHYGFAVRMRYGATHAYKAPEGKVRGVLAQLTASSLKNEAGGTRFLQNLGYALTSPRATHLGWNVPPGGRIAVDVEGLPGDPPQRTLLTRSPGIVKPPRGRKVLSPDPHWECLYEYFQHDDPMAEPRPRATIPVAFPPDDPSQAVADYAAASGNHFSYLVKGTGRAIVGHNNIGEVTFTWGAGDDKSVRQTLWWRFDGQRTAAPLTRFVLPLPLGPDTAPLTPDAPAPGAHGTAPEAAPSTGPEPAPPTGQEAAPSAGPESLLANEGTQA</sequence>
<feature type="region of interest" description="Disordered" evidence="1">
    <location>
        <begin position="682"/>
        <end position="704"/>
    </location>
</feature>
<protein>
    <recommendedName>
        <fullName evidence="4">PhoD-like phosphatase metallophosphatase domain-containing protein</fullName>
    </recommendedName>
</protein>
<name>A0ABV2YLV6_9ACTN</name>
<accession>A0ABV2YLV6</accession>
<dbReference type="PANTHER" id="PTHR37031:SF2">
    <property type="entry name" value="PHOD-LIKE PHOSPHATASE METALLOPHOSPHATASE DOMAIN-CONTAINING PROTEIN"/>
    <property type="match status" value="1"/>
</dbReference>
<dbReference type="PANTHER" id="PTHR37031">
    <property type="entry name" value="METALLOPHOSPHATASE BINDING DOMAIN PROTEIN"/>
    <property type="match status" value="1"/>
</dbReference>
<keyword evidence="3" id="KW-1185">Reference proteome</keyword>
<evidence type="ECO:0000256" key="1">
    <source>
        <dbReference type="SAM" id="MobiDB-lite"/>
    </source>
</evidence>
<organism evidence="2 3">
    <name type="scientific">Streptomyces fragilis</name>
    <dbReference type="NCBI Taxonomy" id="67301"/>
    <lineage>
        <taxon>Bacteria</taxon>
        <taxon>Bacillati</taxon>
        <taxon>Actinomycetota</taxon>
        <taxon>Actinomycetes</taxon>
        <taxon>Kitasatosporales</taxon>
        <taxon>Streptomycetaceae</taxon>
        <taxon>Streptomyces</taxon>
    </lineage>
</organism>
<dbReference type="Proteomes" id="UP001550850">
    <property type="component" value="Unassembled WGS sequence"/>
</dbReference>
<comment type="caution">
    <text evidence="2">The sequence shown here is derived from an EMBL/GenBank/DDBJ whole genome shotgun (WGS) entry which is preliminary data.</text>
</comment>